<dbReference type="Proteomes" id="UP000825935">
    <property type="component" value="Chromosome 31"/>
</dbReference>
<feature type="repeat" description="PPR" evidence="2">
    <location>
        <begin position="202"/>
        <end position="236"/>
    </location>
</feature>
<dbReference type="PANTHER" id="PTHR47926">
    <property type="entry name" value="PENTATRICOPEPTIDE REPEAT-CONTAINING PROTEIN"/>
    <property type="match status" value="1"/>
</dbReference>
<evidence type="ECO:0000256" key="1">
    <source>
        <dbReference type="ARBA" id="ARBA00022737"/>
    </source>
</evidence>
<protein>
    <recommendedName>
        <fullName evidence="5">Pentatricopeptide repeat-containing protein</fullName>
    </recommendedName>
</protein>
<dbReference type="InterPro" id="IPR011990">
    <property type="entry name" value="TPR-like_helical_dom_sf"/>
</dbReference>
<feature type="repeat" description="PPR" evidence="2">
    <location>
        <begin position="606"/>
        <end position="640"/>
    </location>
</feature>
<dbReference type="OrthoDB" id="10057349at2759"/>
<dbReference type="Pfam" id="PF01535">
    <property type="entry name" value="PPR"/>
    <property type="match status" value="2"/>
</dbReference>
<reference evidence="3" key="1">
    <citation type="submission" date="2021-08" db="EMBL/GenBank/DDBJ databases">
        <title>WGS assembly of Ceratopteris richardii.</title>
        <authorList>
            <person name="Marchant D.B."/>
            <person name="Chen G."/>
            <person name="Jenkins J."/>
            <person name="Shu S."/>
            <person name="Leebens-Mack J."/>
            <person name="Grimwood J."/>
            <person name="Schmutz J."/>
            <person name="Soltis P."/>
            <person name="Soltis D."/>
            <person name="Chen Z.-H."/>
        </authorList>
    </citation>
    <scope>NUCLEOTIDE SEQUENCE</scope>
    <source>
        <strain evidence="3">Whitten #5841</strain>
        <tissue evidence="3">Leaf</tissue>
    </source>
</reference>
<dbReference type="InterPro" id="IPR002885">
    <property type="entry name" value="PPR_rpt"/>
</dbReference>
<evidence type="ECO:0008006" key="5">
    <source>
        <dbReference type="Google" id="ProtNLM"/>
    </source>
</evidence>
<dbReference type="Gene3D" id="1.25.40.10">
    <property type="entry name" value="Tetratricopeptide repeat domain"/>
    <property type="match status" value="4"/>
</dbReference>
<proteinExistence type="predicted"/>
<keyword evidence="1" id="KW-0677">Repeat</keyword>
<feature type="repeat" description="PPR" evidence="2">
    <location>
        <begin position="505"/>
        <end position="539"/>
    </location>
</feature>
<evidence type="ECO:0000313" key="3">
    <source>
        <dbReference type="EMBL" id="KAH7289153.1"/>
    </source>
</evidence>
<organism evidence="3 4">
    <name type="scientific">Ceratopteris richardii</name>
    <name type="common">Triangle waterfern</name>
    <dbReference type="NCBI Taxonomy" id="49495"/>
    <lineage>
        <taxon>Eukaryota</taxon>
        <taxon>Viridiplantae</taxon>
        <taxon>Streptophyta</taxon>
        <taxon>Embryophyta</taxon>
        <taxon>Tracheophyta</taxon>
        <taxon>Polypodiopsida</taxon>
        <taxon>Polypodiidae</taxon>
        <taxon>Polypodiales</taxon>
        <taxon>Pteridineae</taxon>
        <taxon>Pteridaceae</taxon>
        <taxon>Parkerioideae</taxon>
        <taxon>Ceratopteris</taxon>
    </lineage>
</organism>
<dbReference type="NCBIfam" id="TIGR00756">
    <property type="entry name" value="PPR"/>
    <property type="match status" value="5"/>
</dbReference>
<sequence>MSTILLDTCLQCDQKARWATEPLFECPNRKLRKHVSLRKSLFIKVVSFQVQSASCISFKEMSVPEPASMNIHEEQITHQKGLLHDHPNVIEKMLAEEDLDTGHSKPSECRKSYRFESHTFEDTFQRIRNVLHIDSSIEGYVNSIEKCKESGCLAIANHAYTLICETGLESCGAIGGHLVGMFVHSWSLPSAQQVFSRLSHRNRHTWNYLMQGYIEEGDPEHGLHLFMEMKDDEIYPNNFTFTLVLRACAVLKFIKRGQQIHTEIVMNLEDDLRVTRALLDFYVKCGLTLEACDTCSDLQALAQLHLENGCQALTPFELFGEDPLILSDKACIKQIPSFILAFVYALKACSILKFLNHAQELHIQITKEGIDGEYLINNTLIDVYAKCGLMSEALKILKGMSDRDVISWTALISGCLENGLCQDALTCMKLMEKESILPNAFTLVSLLKACSLTQDLDIGHKLYMQIMKEGLYTDFVICNSVVSMYAKCGSLTEACDVFYKFARQDIISWTSLISGYTDHGFYNEALNCFQSMEAAGVSPNTVSYNCSLKACAFTGNLKMGLKLHHDIVKEEFEKHSIVGNTLIHMYARCGFYQEAIAVFDDLPQHDVITWTTLIAELAEDGHGELALKKFDQMQARFFSPNSHTYVCVLKACACIGSIEKGRMLHIEITKRGLERNSYIIKALISMYAQCGKPICLG</sequence>
<feature type="repeat" description="PPR" evidence="2">
    <location>
        <begin position="404"/>
        <end position="438"/>
    </location>
</feature>
<dbReference type="EMBL" id="CM035436">
    <property type="protein sequence ID" value="KAH7289153.1"/>
    <property type="molecule type" value="Genomic_DNA"/>
</dbReference>
<dbReference type="FunFam" id="1.25.40.10:FF:000031">
    <property type="entry name" value="Pentatricopeptide repeat-containing protein mitochondrial"/>
    <property type="match status" value="2"/>
</dbReference>
<dbReference type="PROSITE" id="PS51375">
    <property type="entry name" value="PPR"/>
    <property type="match status" value="4"/>
</dbReference>
<keyword evidence="4" id="KW-1185">Reference proteome</keyword>
<dbReference type="AlphaFoldDB" id="A0A8T2R0Q0"/>
<gene>
    <name evidence="3" type="ORF">KP509_31G060600</name>
</gene>
<name>A0A8T2R0Q0_CERRI</name>
<dbReference type="GO" id="GO:0003723">
    <property type="term" value="F:RNA binding"/>
    <property type="evidence" value="ECO:0007669"/>
    <property type="project" value="InterPro"/>
</dbReference>
<dbReference type="FunFam" id="1.25.40.10:FF:000073">
    <property type="entry name" value="Pentatricopeptide repeat-containing protein chloroplastic"/>
    <property type="match status" value="1"/>
</dbReference>
<dbReference type="InterPro" id="IPR046960">
    <property type="entry name" value="PPR_At4g14850-like_plant"/>
</dbReference>
<evidence type="ECO:0000313" key="4">
    <source>
        <dbReference type="Proteomes" id="UP000825935"/>
    </source>
</evidence>
<comment type="caution">
    <text evidence="3">The sequence shown here is derived from an EMBL/GenBank/DDBJ whole genome shotgun (WGS) entry which is preliminary data.</text>
</comment>
<dbReference type="GO" id="GO:0009451">
    <property type="term" value="P:RNA modification"/>
    <property type="evidence" value="ECO:0007669"/>
    <property type="project" value="InterPro"/>
</dbReference>
<accession>A0A8T2R0Q0</accession>
<evidence type="ECO:0000256" key="2">
    <source>
        <dbReference type="PROSITE-ProRule" id="PRU00708"/>
    </source>
</evidence>
<dbReference type="Pfam" id="PF13041">
    <property type="entry name" value="PPR_2"/>
    <property type="match status" value="4"/>
</dbReference>